<name>S3JK22_9ENTR</name>
<organism evidence="1 2">
    <name type="scientific">Cedecea davisae DSM 4568</name>
    <dbReference type="NCBI Taxonomy" id="566551"/>
    <lineage>
        <taxon>Bacteria</taxon>
        <taxon>Pseudomonadati</taxon>
        <taxon>Pseudomonadota</taxon>
        <taxon>Gammaproteobacteria</taxon>
        <taxon>Enterobacterales</taxon>
        <taxon>Enterobacteriaceae</taxon>
        <taxon>Cedecea</taxon>
    </lineage>
</organism>
<dbReference type="AlphaFoldDB" id="S3JK22"/>
<sequence>MIKTTSFDSFHLIVPYCGLRIKRKIMELRSVSQKKHNERVGLQ</sequence>
<dbReference type="EMBL" id="ATDT01000003">
    <property type="protein sequence ID" value="EPF20512.1"/>
    <property type="molecule type" value="Genomic_DNA"/>
</dbReference>
<evidence type="ECO:0000313" key="2">
    <source>
        <dbReference type="Proteomes" id="UP000014585"/>
    </source>
</evidence>
<dbReference type="Proteomes" id="UP000014585">
    <property type="component" value="Unassembled WGS sequence"/>
</dbReference>
<evidence type="ECO:0000313" key="1">
    <source>
        <dbReference type="EMBL" id="EPF20512.1"/>
    </source>
</evidence>
<dbReference type="HOGENOM" id="CLU_3231310_0_0_6"/>
<reference evidence="1 2" key="1">
    <citation type="submission" date="2013-04" db="EMBL/GenBank/DDBJ databases">
        <authorList>
            <person name="Weinstock G."/>
            <person name="Sodergren E."/>
            <person name="Lobos E.A."/>
            <person name="Fulton L."/>
            <person name="Fulton R."/>
            <person name="Courtney L."/>
            <person name="Fronick C."/>
            <person name="O'Laughlin M."/>
            <person name="Godfrey J."/>
            <person name="Wilson R.M."/>
            <person name="Miner T."/>
            <person name="Farmer C."/>
            <person name="Delehaunty K."/>
            <person name="Cordes M."/>
            <person name="Minx P."/>
            <person name="Tomlinson C."/>
            <person name="Chen J."/>
            <person name="Wollam A."/>
            <person name="Pepin K.H."/>
            <person name="Palsikar V.B."/>
            <person name="Zhang X."/>
            <person name="Suruliraj S."/>
            <person name="Perna N.T."/>
            <person name="Plunkett G."/>
            <person name="Warren W."/>
            <person name="Mitreva M."/>
            <person name="Mardis E.R."/>
            <person name="Wilson R.K."/>
        </authorList>
    </citation>
    <scope>NUCLEOTIDE SEQUENCE [LARGE SCALE GENOMIC DNA]</scope>
    <source>
        <strain evidence="1 2">DSM 4568</strain>
    </source>
</reference>
<protein>
    <submittedName>
        <fullName evidence="1">Uncharacterized protein</fullName>
    </submittedName>
</protein>
<proteinExistence type="predicted"/>
<comment type="caution">
    <text evidence="1">The sequence shown here is derived from an EMBL/GenBank/DDBJ whole genome shotgun (WGS) entry which is preliminary data.</text>
</comment>
<dbReference type="STRING" id="566551.HMPREF0201_00239"/>
<accession>S3JK22</accession>
<gene>
    <name evidence="1" type="ORF">HMPREF0201_00239</name>
</gene>